<comment type="subunit">
    <text evidence="5">Component of the GINS complex.</text>
</comment>
<feature type="transmembrane region" description="Helical" evidence="6">
    <location>
        <begin position="12"/>
        <end position="33"/>
    </location>
</feature>
<comment type="similarity">
    <text evidence="2 5">Belongs to the GINS1/PSF1 family.</text>
</comment>
<reference evidence="9" key="1">
    <citation type="submission" date="2017-10" db="EMBL/GenBank/DDBJ databases">
        <title>Transcriptome Assembly of Sugarcane Aphid Adults.</title>
        <authorList>
            <person name="Scully E.D."/>
            <person name="Palmer N.A."/>
            <person name="Geib S.M."/>
            <person name="Sarath G."/>
            <person name="Sattler S.E."/>
        </authorList>
    </citation>
    <scope>NUCLEOTIDE SEQUENCE</scope>
    <source>
        <tissue evidence="9">Whole body</tissue>
    </source>
</reference>
<dbReference type="SUPFAM" id="SSF158573">
    <property type="entry name" value="GINS helical bundle-like"/>
    <property type="match status" value="1"/>
</dbReference>
<keyword evidence="3 5" id="KW-0235">DNA replication</keyword>
<evidence type="ECO:0000256" key="6">
    <source>
        <dbReference type="SAM" id="Phobius"/>
    </source>
</evidence>
<dbReference type="PANTHER" id="PTHR12914">
    <property type="entry name" value="PARTNER OF SLD5"/>
    <property type="match status" value="1"/>
</dbReference>
<dbReference type="InterPro" id="IPR056783">
    <property type="entry name" value="PSF1_C"/>
</dbReference>
<evidence type="ECO:0000256" key="3">
    <source>
        <dbReference type="ARBA" id="ARBA00022705"/>
    </source>
</evidence>
<name>A0A2H8TLP5_9HEMI</name>
<dbReference type="InterPro" id="IPR021151">
    <property type="entry name" value="GINS_A"/>
</dbReference>
<sequence>MILILTDLVILYFIIYCIFFFFKYYLIYLVVFLRIKKMYCDKVIELLKELERSREDTIPPYNNDVINQVLSEMKTLDAEIIEFLRKQKDNLPLDAIRLRRAAIERNKRCLMTYIWTRLQRLKEMRWEIGAILPSDVRQNLSQSEIEWFNNYCKSLVSYMKTIGSDTGLNLTQDTKPPKSLYTEVRSLVDAGKLELESGEVLILRKNSQYMLSRSQAEPLIRQGILEQVRQ</sequence>
<evidence type="ECO:0000256" key="1">
    <source>
        <dbReference type="ARBA" id="ARBA00004123"/>
    </source>
</evidence>
<keyword evidence="6" id="KW-1133">Transmembrane helix</keyword>
<keyword evidence="6" id="KW-0812">Transmembrane</keyword>
<feature type="domain" description="GINS subunit" evidence="7">
    <location>
        <begin position="97"/>
        <end position="162"/>
    </location>
</feature>
<dbReference type="Pfam" id="PF24997">
    <property type="entry name" value="PSF1_C"/>
    <property type="match status" value="1"/>
</dbReference>
<dbReference type="OrthoDB" id="10252587at2759"/>
<evidence type="ECO:0000256" key="4">
    <source>
        <dbReference type="ARBA" id="ARBA00023242"/>
    </source>
</evidence>
<dbReference type="CDD" id="cd11710">
    <property type="entry name" value="GINS_A_psf1"/>
    <property type="match status" value="1"/>
</dbReference>
<dbReference type="Gene3D" id="1.20.58.1030">
    <property type="match status" value="1"/>
</dbReference>
<feature type="domain" description="DNA replication complex GINS protein PSF1 C-terminal" evidence="8">
    <location>
        <begin position="178"/>
        <end position="228"/>
    </location>
</feature>
<dbReference type="Pfam" id="PF05916">
    <property type="entry name" value="Sld5"/>
    <property type="match status" value="1"/>
</dbReference>
<evidence type="ECO:0000313" key="9">
    <source>
        <dbReference type="EMBL" id="MBW14871.1"/>
    </source>
</evidence>
<dbReference type="InterPro" id="IPR036224">
    <property type="entry name" value="GINS_bundle-like_dom_sf"/>
</dbReference>
<dbReference type="GO" id="GO:1902983">
    <property type="term" value="P:DNA strand elongation involved in mitotic DNA replication"/>
    <property type="evidence" value="ECO:0007669"/>
    <property type="project" value="TreeGrafter"/>
</dbReference>
<protein>
    <recommendedName>
        <fullName evidence="5">DNA replication complex GINS protein PSF1</fullName>
    </recommendedName>
</protein>
<gene>
    <name evidence="9" type="primary">Gins1_0</name>
</gene>
<evidence type="ECO:0000259" key="7">
    <source>
        <dbReference type="Pfam" id="PF05916"/>
    </source>
</evidence>
<organism evidence="9">
    <name type="scientific">Melanaphis sacchari</name>
    <dbReference type="NCBI Taxonomy" id="742174"/>
    <lineage>
        <taxon>Eukaryota</taxon>
        <taxon>Metazoa</taxon>
        <taxon>Ecdysozoa</taxon>
        <taxon>Arthropoda</taxon>
        <taxon>Hexapoda</taxon>
        <taxon>Insecta</taxon>
        <taxon>Pterygota</taxon>
        <taxon>Neoptera</taxon>
        <taxon>Paraneoptera</taxon>
        <taxon>Hemiptera</taxon>
        <taxon>Sternorrhyncha</taxon>
        <taxon>Aphidomorpha</taxon>
        <taxon>Aphidoidea</taxon>
        <taxon>Aphididae</taxon>
        <taxon>Aphidini</taxon>
        <taxon>Melanaphis</taxon>
    </lineage>
</organism>
<dbReference type="AlphaFoldDB" id="A0A2H8TLP5"/>
<evidence type="ECO:0000259" key="8">
    <source>
        <dbReference type="Pfam" id="PF24997"/>
    </source>
</evidence>
<evidence type="ECO:0000256" key="5">
    <source>
        <dbReference type="RuleBase" id="RU368085"/>
    </source>
</evidence>
<dbReference type="EMBL" id="GFXV01003066">
    <property type="protein sequence ID" value="MBW14871.1"/>
    <property type="molecule type" value="Transcribed_RNA"/>
</dbReference>
<dbReference type="PANTHER" id="PTHR12914:SF2">
    <property type="entry name" value="DNA REPLICATION COMPLEX GINS PROTEIN PSF1"/>
    <property type="match status" value="1"/>
</dbReference>
<dbReference type="GO" id="GO:0000811">
    <property type="term" value="C:GINS complex"/>
    <property type="evidence" value="ECO:0007669"/>
    <property type="project" value="UniProtKB-UniRule"/>
</dbReference>
<proteinExistence type="inferred from homology"/>
<evidence type="ECO:0000256" key="2">
    <source>
        <dbReference type="ARBA" id="ARBA00006677"/>
    </source>
</evidence>
<accession>A0A2H8TLP5</accession>
<comment type="function">
    <text evidence="5">Required for correct functioning of the GINS complex, a complex that plays an essential role in the initiation of DNA replication, and progression of DNA replication forks. GINS complex seems to bind preferentially to single-stranded DNA.</text>
</comment>
<dbReference type="CDD" id="cd21696">
    <property type="entry name" value="GINS_B_Psf1"/>
    <property type="match status" value="1"/>
</dbReference>
<keyword evidence="4 5" id="KW-0539">Nucleus</keyword>
<keyword evidence="6" id="KW-0472">Membrane</keyword>
<dbReference type="InterPro" id="IPR005339">
    <property type="entry name" value="GINS_Psf1"/>
</dbReference>
<comment type="subcellular location">
    <subcellularLocation>
        <location evidence="1 5">Nucleus</location>
    </subcellularLocation>
</comment>